<gene>
    <name evidence="9" type="ORF">P7D85_15465</name>
</gene>
<evidence type="ECO:0000256" key="1">
    <source>
        <dbReference type="ARBA" id="ARBA00022512"/>
    </source>
</evidence>
<feature type="compositionally biased region" description="Polar residues" evidence="5">
    <location>
        <begin position="71"/>
        <end position="90"/>
    </location>
</feature>
<dbReference type="Pfam" id="PF19258">
    <property type="entry name" value="KxYKxGKxW_sig"/>
    <property type="match status" value="1"/>
</dbReference>
<proteinExistence type="predicted"/>
<evidence type="ECO:0000259" key="8">
    <source>
        <dbReference type="Pfam" id="PF17966"/>
    </source>
</evidence>
<feature type="compositionally biased region" description="Basic and acidic residues" evidence="5">
    <location>
        <begin position="622"/>
        <end position="646"/>
    </location>
</feature>
<comment type="caution">
    <text evidence="9">The sequence shown here is derived from an EMBL/GenBank/DDBJ whole genome shotgun (WGS) entry which is preliminary data.</text>
</comment>
<keyword evidence="10" id="KW-1185">Reference proteome</keyword>
<protein>
    <submittedName>
        <fullName evidence="9">KxYKxGKxW signal peptide domain-containing protein</fullName>
    </submittedName>
</protein>
<dbReference type="InterPro" id="IPR022263">
    <property type="entry name" value="KxYKxGKxW"/>
</dbReference>
<feature type="compositionally biased region" description="Polar residues" evidence="5">
    <location>
        <begin position="98"/>
        <end position="115"/>
    </location>
</feature>
<keyword evidence="2" id="KW-0964">Secreted</keyword>
<reference evidence="9 10" key="1">
    <citation type="submission" date="2023-03" db="EMBL/GenBank/DDBJ databases">
        <authorList>
            <person name="Shen W."/>
            <person name="Cai J."/>
        </authorList>
    </citation>
    <scope>NUCLEOTIDE SEQUENCE [LARGE SCALE GENOMIC DNA]</scope>
    <source>
        <strain evidence="9 10">D6-4</strain>
    </source>
</reference>
<name>A0ABU3F4W6_9ENTE</name>
<sequence>MEEKMMEKKRYKMYKKGKRWVIAPIIFFGTVGGLMIVTAQPQSTHAAEIEVAKDNEGSNTSEVGNDKQVEQTETTPVESPAIQEQTTDSASVPVEAAPSTSDNTQADEASQPTVDSTDKSISDGEINNNNEKQSEAASTNPSSSTAAAITGNTAVETDSQAIAQQTSSTSSENIQTVVKTNAASKNASVADKPVSENLTNAASTALTAEKKVATADASSDPISFPGTVNLKVYMKSNNSVTDAGSASISLSDSDLLALDQLTYGKLMTLALTNGTDSSGKMDLIRVISIFSSYNNGMMTAEDAIKQLGIAWPGVSYSNKESLDYTVNNFFSQLKGYTINDLELNKLLDQHVNLTSIGTDYYVADPFYVPFILNNFSATIHYQYADGTPAAEDRIITGYKGQPSVTIDSPAIEGYTPDQSQLSINFSKAENLEYTVTYVKEAVKKADVTIHFVDASDPTNELKTSIVLPTQEVGSTIDLTKVGLNTTVAGYTLQNKLNDQYIVKDKGENEIYLLYIKNLTEMETKKVTRTIHYQSTDGSKVSKDVVQTITFTRQITKDGLSGEILSIGDWQSDQTEWAAVKTPEIKGYTANTPEVPTEAVTQGMENQMVEVVYTPQKTAITSHDGEKPTTSKEDTNISDGKKAKDSNLEQPKVDSLVMPTKSKDQTTSEITQPAAGDTNKKQAAATLSTNAQETTEKSYPKTGENTNLSSLLAGIGVLIIAGIGAAFRAMTRKN</sequence>
<evidence type="ECO:0000256" key="5">
    <source>
        <dbReference type="SAM" id="MobiDB-lite"/>
    </source>
</evidence>
<accession>A0ABU3F4W6</accession>
<dbReference type="EMBL" id="JARPYI010000009">
    <property type="protein sequence ID" value="MDT2601186.1"/>
    <property type="molecule type" value="Genomic_DNA"/>
</dbReference>
<evidence type="ECO:0000256" key="2">
    <source>
        <dbReference type="ARBA" id="ARBA00022525"/>
    </source>
</evidence>
<evidence type="ECO:0000256" key="6">
    <source>
        <dbReference type="SAM" id="Phobius"/>
    </source>
</evidence>
<dbReference type="Proteomes" id="UP001252875">
    <property type="component" value="Unassembled WGS sequence"/>
</dbReference>
<evidence type="ECO:0000313" key="10">
    <source>
        <dbReference type="Proteomes" id="UP001252875"/>
    </source>
</evidence>
<keyword evidence="1" id="KW-0134">Cell wall</keyword>
<feature type="region of interest" description="Disordered" evidence="5">
    <location>
        <begin position="617"/>
        <end position="705"/>
    </location>
</feature>
<dbReference type="InterPro" id="IPR041495">
    <property type="entry name" value="Mub_B2"/>
</dbReference>
<organism evidence="9 10">
    <name type="scientific">Enterococcus hulanensis</name>
    <dbReference type="NCBI Taxonomy" id="2559929"/>
    <lineage>
        <taxon>Bacteria</taxon>
        <taxon>Bacillati</taxon>
        <taxon>Bacillota</taxon>
        <taxon>Bacilli</taxon>
        <taxon>Lactobacillales</taxon>
        <taxon>Enterococcaceae</taxon>
        <taxon>Enterococcus</taxon>
    </lineage>
</organism>
<keyword evidence="6" id="KW-0472">Membrane</keyword>
<dbReference type="InterPro" id="IPR019931">
    <property type="entry name" value="LPXTG_anchor"/>
</dbReference>
<evidence type="ECO:0000259" key="7">
    <source>
        <dbReference type="Pfam" id="PF00746"/>
    </source>
</evidence>
<dbReference type="NCBIfam" id="TIGR01167">
    <property type="entry name" value="LPXTG_anchor"/>
    <property type="match status" value="1"/>
</dbReference>
<evidence type="ECO:0000256" key="3">
    <source>
        <dbReference type="ARBA" id="ARBA00022729"/>
    </source>
</evidence>
<dbReference type="RefSeq" id="WP_311822412.1">
    <property type="nucleotide sequence ID" value="NZ_JARPYF010000003.1"/>
</dbReference>
<keyword evidence="6" id="KW-0812">Transmembrane</keyword>
<dbReference type="Pfam" id="PF00746">
    <property type="entry name" value="Gram_pos_anchor"/>
    <property type="match status" value="1"/>
</dbReference>
<feature type="transmembrane region" description="Helical" evidence="6">
    <location>
        <begin position="707"/>
        <end position="726"/>
    </location>
</feature>
<dbReference type="Gene3D" id="2.60.40.4300">
    <property type="match status" value="1"/>
</dbReference>
<feature type="domain" description="Mub B2-like" evidence="8">
    <location>
        <begin position="520"/>
        <end position="615"/>
    </location>
</feature>
<keyword evidence="3" id="KW-0732">Signal</keyword>
<keyword evidence="6" id="KW-1133">Transmembrane helix</keyword>
<evidence type="ECO:0000313" key="9">
    <source>
        <dbReference type="EMBL" id="MDT2601186.1"/>
    </source>
</evidence>
<dbReference type="Pfam" id="PF17966">
    <property type="entry name" value="Muc_B2"/>
    <property type="match status" value="1"/>
</dbReference>
<feature type="domain" description="Gram-positive cocci surface proteins LPxTG" evidence="7">
    <location>
        <begin position="691"/>
        <end position="723"/>
    </location>
</feature>
<feature type="compositionally biased region" description="Low complexity" evidence="5">
    <location>
        <begin position="135"/>
        <end position="146"/>
    </location>
</feature>
<evidence type="ECO:0000256" key="4">
    <source>
        <dbReference type="ARBA" id="ARBA00023088"/>
    </source>
</evidence>
<feature type="region of interest" description="Disordered" evidence="5">
    <location>
        <begin position="53"/>
        <end position="146"/>
    </location>
</feature>
<keyword evidence="4" id="KW-0572">Peptidoglycan-anchor</keyword>
<dbReference type="NCBIfam" id="TIGR03715">
    <property type="entry name" value="KxYKxGKxW"/>
    <property type="match status" value="1"/>
</dbReference>